<keyword evidence="1" id="KW-0472">Membrane</keyword>
<evidence type="ECO:0000313" key="2">
    <source>
        <dbReference type="EMBL" id="KAF9782987.1"/>
    </source>
</evidence>
<feature type="transmembrane region" description="Helical" evidence="1">
    <location>
        <begin position="6"/>
        <end position="28"/>
    </location>
</feature>
<name>A0A9P6L540_9AGAM</name>
<accession>A0A9P6L540</accession>
<dbReference type="Proteomes" id="UP000736335">
    <property type="component" value="Unassembled WGS sequence"/>
</dbReference>
<feature type="transmembrane region" description="Helical" evidence="1">
    <location>
        <begin position="35"/>
        <end position="54"/>
    </location>
</feature>
<sequence>MFCILFLVRLCCMYANLFLSTWSLLPYAGRFHSHALRRVVMACVFPSICFTSWFPRDRCMNSRVPCFYRIYGKSRYLLSSELRVRKCCRAPSERGFSIAGGRGRW</sequence>
<protein>
    <submittedName>
        <fullName evidence="2">Uncharacterized protein</fullName>
    </submittedName>
</protein>
<reference evidence="2" key="2">
    <citation type="submission" date="2020-11" db="EMBL/GenBank/DDBJ databases">
        <authorList>
            <consortium name="DOE Joint Genome Institute"/>
            <person name="Kuo A."/>
            <person name="Miyauchi S."/>
            <person name="Kiss E."/>
            <person name="Drula E."/>
            <person name="Kohler A."/>
            <person name="Sanchez-Garcia M."/>
            <person name="Andreopoulos B."/>
            <person name="Barry K.W."/>
            <person name="Bonito G."/>
            <person name="Buee M."/>
            <person name="Carver A."/>
            <person name="Chen C."/>
            <person name="Cichocki N."/>
            <person name="Clum A."/>
            <person name="Culley D."/>
            <person name="Crous P.W."/>
            <person name="Fauchery L."/>
            <person name="Girlanda M."/>
            <person name="Hayes R."/>
            <person name="Keri Z."/>
            <person name="Labutti K."/>
            <person name="Lipzen A."/>
            <person name="Lombard V."/>
            <person name="Magnuson J."/>
            <person name="Maillard F."/>
            <person name="Morin E."/>
            <person name="Murat C."/>
            <person name="Nolan M."/>
            <person name="Ohm R."/>
            <person name="Pangilinan J."/>
            <person name="Pereira M."/>
            <person name="Perotto S."/>
            <person name="Peter M."/>
            <person name="Riley R."/>
            <person name="Sitrit Y."/>
            <person name="Stielow B."/>
            <person name="Szollosi G."/>
            <person name="Zifcakova L."/>
            <person name="Stursova M."/>
            <person name="Spatafora J.W."/>
            <person name="Tedersoo L."/>
            <person name="Vaario L.-M."/>
            <person name="Yamada A."/>
            <person name="Yan M."/>
            <person name="Wang P."/>
            <person name="Xu J."/>
            <person name="Bruns T."/>
            <person name="Baldrian P."/>
            <person name="Vilgalys R."/>
            <person name="Henrissat B."/>
            <person name="Grigoriev I.V."/>
            <person name="Hibbett D."/>
            <person name="Nagy L.G."/>
            <person name="Martin F.M."/>
        </authorList>
    </citation>
    <scope>NUCLEOTIDE SEQUENCE</scope>
    <source>
        <strain evidence="2">UH-Tt-Lm1</strain>
    </source>
</reference>
<evidence type="ECO:0000313" key="3">
    <source>
        <dbReference type="Proteomes" id="UP000736335"/>
    </source>
</evidence>
<dbReference type="AlphaFoldDB" id="A0A9P6L540"/>
<dbReference type="EMBL" id="WIUZ02000011">
    <property type="protein sequence ID" value="KAF9782987.1"/>
    <property type="molecule type" value="Genomic_DNA"/>
</dbReference>
<evidence type="ECO:0000256" key="1">
    <source>
        <dbReference type="SAM" id="Phobius"/>
    </source>
</evidence>
<comment type="caution">
    <text evidence="2">The sequence shown here is derived from an EMBL/GenBank/DDBJ whole genome shotgun (WGS) entry which is preliminary data.</text>
</comment>
<keyword evidence="1" id="KW-0812">Transmembrane</keyword>
<gene>
    <name evidence="2" type="ORF">BJ322DRAFT_187250</name>
</gene>
<proteinExistence type="predicted"/>
<keyword evidence="1" id="KW-1133">Transmembrane helix</keyword>
<reference evidence="2" key="1">
    <citation type="journal article" date="2020" name="Nat. Commun.">
        <title>Large-scale genome sequencing of mycorrhizal fungi provides insights into the early evolution of symbiotic traits.</title>
        <authorList>
            <person name="Miyauchi S."/>
            <person name="Kiss E."/>
            <person name="Kuo A."/>
            <person name="Drula E."/>
            <person name="Kohler A."/>
            <person name="Sanchez-Garcia M."/>
            <person name="Morin E."/>
            <person name="Andreopoulos B."/>
            <person name="Barry K.W."/>
            <person name="Bonito G."/>
            <person name="Buee M."/>
            <person name="Carver A."/>
            <person name="Chen C."/>
            <person name="Cichocki N."/>
            <person name="Clum A."/>
            <person name="Culley D."/>
            <person name="Crous P.W."/>
            <person name="Fauchery L."/>
            <person name="Girlanda M."/>
            <person name="Hayes R.D."/>
            <person name="Keri Z."/>
            <person name="LaButti K."/>
            <person name="Lipzen A."/>
            <person name="Lombard V."/>
            <person name="Magnuson J."/>
            <person name="Maillard F."/>
            <person name="Murat C."/>
            <person name="Nolan M."/>
            <person name="Ohm R.A."/>
            <person name="Pangilinan J."/>
            <person name="Pereira M.F."/>
            <person name="Perotto S."/>
            <person name="Peter M."/>
            <person name="Pfister S."/>
            <person name="Riley R."/>
            <person name="Sitrit Y."/>
            <person name="Stielow J.B."/>
            <person name="Szollosi G."/>
            <person name="Zifcakova L."/>
            <person name="Stursova M."/>
            <person name="Spatafora J.W."/>
            <person name="Tedersoo L."/>
            <person name="Vaario L.M."/>
            <person name="Yamada A."/>
            <person name="Yan M."/>
            <person name="Wang P."/>
            <person name="Xu J."/>
            <person name="Bruns T."/>
            <person name="Baldrian P."/>
            <person name="Vilgalys R."/>
            <person name="Dunand C."/>
            <person name="Henrissat B."/>
            <person name="Grigoriev I.V."/>
            <person name="Hibbett D."/>
            <person name="Nagy L.G."/>
            <person name="Martin F.M."/>
        </authorList>
    </citation>
    <scope>NUCLEOTIDE SEQUENCE</scope>
    <source>
        <strain evidence="2">UH-Tt-Lm1</strain>
    </source>
</reference>
<keyword evidence="3" id="KW-1185">Reference proteome</keyword>
<organism evidence="2 3">
    <name type="scientific">Thelephora terrestris</name>
    <dbReference type="NCBI Taxonomy" id="56493"/>
    <lineage>
        <taxon>Eukaryota</taxon>
        <taxon>Fungi</taxon>
        <taxon>Dikarya</taxon>
        <taxon>Basidiomycota</taxon>
        <taxon>Agaricomycotina</taxon>
        <taxon>Agaricomycetes</taxon>
        <taxon>Thelephorales</taxon>
        <taxon>Thelephoraceae</taxon>
        <taxon>Thelephora</taxon>
    </lineage>
</organism>